<name>A0A6J3KI32_9HYME</name>
<dbReference type="HAMAP" id="MF_03043">
    <property type="entry name" value="QTRT2"/>
    <property type="match status" value="1"/>
</dbReference>
<feature type="binding site" evidence="5">
    <location>
        <position position="333"/>
    </location>
    <ligand>
        <name>Zn(2+)</name>
        <dbReference type="ChEBI" id="CHEBI:29105"/>
    </ligand>
</feature>
<evidence type="ECO:0000256" key="4">
    <source>
        <dbReference type="ARBA" id="ARBA00022833"/>
    </source>
</evidence>
<keyword evidence="7" id="KW-1185">Reference proteome</keyword>
<dbReference type="NCBIfam" id="TIGR00449">
    <property type="entry name" value="tgt_general"/>
    <property type="match status" value="1"/>
</dbReference>
<dbReference type="KEGG" id="bvk:117235141"/>
<dbReference type="Proteomes" id="UP000504631">
    <property type="component" value="Unplaced"/>
</dbReference>
<dbReference type="RefSeq" id="XP_033352788.1">
    <property type="nucleotide sequence ID" value="XM_033496897.1"/>
</dbReference>
<comment type="function">
    <text evidence="5">Non-catalytic subunit of the queuine tRNA-ribosyltransferase (TGT) that catalyzes the base-exchange of a guanine (G) residue with queuine (Q) at position 34 (anticodon wobble position) in tRNAs with GU(N) anticodons (tRNA-Asp, -Asn, -His and -Tyr), resulting in the hypermodified nucleoside queuosine (7-(((4,5-cis-dihydroxy-2-cyclopenten-1-yl)amino)methyl)-7-deazaguanosine).</text>
</comment>
<dbReference type="InterPro" id="IPR036511">
    <property type="entry name" value="TGT-like_sf"/>
</dbReference>
<evidence type="ECO:0000256" key="5">
    <source>
        <dbReference type="HAMAP-Rule" id="MF_03043"/>
    </source>
</evidence>
<comment type="similarity">
    <text evidence="5">Belongs to the queuine tRNA-ribosyltransferase family. QTRT2 subfamily.</text>
</comment>
<feature type="binding site" evidence="5">
    <location>
        <position position="336"/>
    </location>
    <ligand>
        <name>Zn(2+)</name>
        <dbReference type="ChEBI" id="CHEBI:29105"/>
    </ligand>
</feature>
<evidence type="ECO:0000313" key="8">
    <source>
        <dbReference type="RefSeq" id="XP_033352788.1"/>
    </source>
</evidence>
<keyword evidence="2 5" id="KW-0819">tRNA processing</keyword>
<dbReference type="Gene3D" id="3.20.20.105">
    <property type="entry name" value="Queuine tRNA-ribosyltransferase-like"/>
    <property type="match status" value="1"/>
</dbReference>
<dbReference type="GO" id="GO:0046872">
    <property type="term" value="F:metal ion binding"/>
    <property type="evidence" value="ECO:0007669"/>
    <property type="project" value="UniProtKB-KW"/>
</dbReference>
<gene>
    <name evidence="8" type="primary">LOC117235141</name>
</gene>
<comment type="subunit">
    <text evidence="5">Heterodimer of a catalytic subunit and an accessory subunit.</text>
</comment>
<comment type="cofactor">
    <cofactor evidence="5">
        <name>Zn(2+)</name>
        <dbReference type="ChEBI" id="CHEBI:29105"/>
    </cofactor>
    <text evidence="5">Binds 1 zinc ion per subunit.</text>
</comment>
<dbReference type="InterPro" id="IPR028592">
    <property type="entry name" value="QTRTD1"/>
</dbReference>
<proteinExistence type="inferred from homology"/>
<reference evidence="8" key="1">
    <citation type="submission" date="2025-08" db="UniProtKB">
        <authorList>
            <consortium name="RefSeq"/>
        </authorList>
    </citation>
    <scope>IDENTIFICATION</scope>
    <source>
        <tissue evidence="8">Muscle</tissue>
    </source>
</reference>
<dbReference type="GO" id="GO:0005737">
    <property type="term" value="C:cytoplasm"/>
    <property type="evidence" value="ECO:0007669"/>
    <property type="project" value="UniProtKB-SubCell"/>
</dbReference>
<dbReference type="GO" id="GO:0008479">
    <property type="term" value="F:tRNA-guanosine(34) queuine transglycosylase activity"/>
    <property type="evidence" value="ECO:0007669"/>
    <property type="project" value="UniProtKB-UniRule"/>
</dbReference>
<dbReference type="PANTHER" id="PTHR46064">
    <property type="entry name" value="QUEUINE TRNA-RIBOSYLTRANSFERASE ACCESSORY SUBUNIT 2"/>
    <property type="match status" value="1"/>
</dbReference>
<dbReference type="PANTHER" id="PTHR46064:SF1">
    <property type="entry name" value="QUEUINE TRNA-RIBOSYLTRANSFERASE ACCESSORY SUBUNIT 2"/>
    <property type="match status" value="1"/>
</dbReference>
<comment type="subcellular location">
    <subcellularLocation>
        <location evidence="5">Cytoplasm</location>
    </subcellularLocation>
</comment>
<keyword evidence="3 5" id="KW-0479">Metal-binding</keyword>
<dbReference type="AlphaFoldDB" id="A0A6J3KI32"/>
<evidence type="ECO:0000259" key="6">
    <source>
        <dbReference type="Pfam" id="PF01702"/>
    </source>
</evidence>
<dbReference type="GO" id="GO:0006400">
    <property type="term" value="P:tRNA modification"/>
    <property type="evidence" value="ECO:0007669"/>
    <property type="project" value="InterPro"/>
</dbReference>
<organism evidence="7 8">
    <name type="scientific">Bombus vosnesenskii</name>
    <dbReference type="NCBI Taxonomy" id="207650"/>
    <lineage>
        <taxon>Eukaryota</taxon>
        <taxon>Metazoa</taxon>
        <taxon>Ecdysozoa</taxon>
        <taxon>Arthropoda</taxon>
        <taxon>Hexapoda</taxon>
        <taxon>Insecta</taxon>
        <taxon>Pterygota</taxon>
        <taxon>Neoptera</taxon>
        <taxon>Endopterygota</taxon>
        <taxon>Hymenoptera</taxon>
        <taxon>Apocrita</taxon>
        <taxon>Aculeata</taxon>
        <taxon>Apoidea</taxon>
        <taxon>Anthophila</taxon>
        <taxon>Apidae</taxon>
        <taxon>Bombus</taxon>
        <taxon>Pyrobombus</taxon>
    </lineage>
</organism>
<evidence type="ECO:0000256" key="2">
    <source>
        <dbReference type="ARBA" id="ARBA00022694"/>
    </source>
</evidence>
<accession>A0A6J3KI32</accession>
<protein>
    <recommendedName>
        <fullName evidence="5">Queuine tRNA-ribosyltransferase accessory subunit 2</fullName>
    </recommendedName>
    <alternativeName>
        <fullName evidence="5">Queuine tRNA-ribosyltransferase domain-containing protein 1</fullName>
    </alternativeName>
</protein>
<sequence>MLITNNMKFSTSSIKSCAARIGTLTEFERIPNAIFETPLALIYTKGGCVPHLTKDVFKMVTSDPQMLSVSLSSTYLMLESMKDNNVNFANFVGMKEYINFVTIHDPAYTTPSGFREANSIPIWTRGGKLTLTPNMYMNVIETFKPDMYVALCDGDTNINSSKKRVSNSVQNSMTFFDQCFIKHSSSEALKSSEILGAIEGGYDKGARTKSINYLKTKSVIGYVIDGLHNNGPDVKNIPSEQIREIVQHTINLLPPEKLKVSVGCWNPLTVLDLVELGTDIFDTSYPYIITENLRALTFLCDHDDCNNVGHTISFTEESRYADDFSPICSHCECLTCKNHTKAYLYHLCSVKEMLGTVLLMIHNVHQYLEFFKIIRESIKCGILDDCKKKINLKFKQGNVAEADEPTDIKETKSSSS</sequence>
<evidence type="ECO:0000313" key="7">
    <source>
        <dbReference type="Proteomes" id="UP000504631"/>
    </source>
</evidence>
<keyword evidence="4 5" id="KW-0862">Zinc</keyword>
<evidence type="ECO:0000256" key="3">
    <source>
        <dbReference type="ARBA" id="ARBA00022723"/>
    </source>
</evidence>
<keyword evidence="1 5" id="KW-0963">Cytoplasm</keyword>
<evidence type="ECO:0000256" key="1">
    <source>
        <dbReference type="ARBA" id="ARBA00022490"/>
    </source>
</evidence>
<dbReference type="Pfam" id="PF01702">
    <property type="entry name" value="TGT"/>
    <property type="match status" value="1"/>
</dbReference>
<feature type="binding site" evidence="5">
    <location>
        <position position="331"/>
    </location>
    <ligand>
        <name>Zn(2+)</name>
        <dbReference type="ChEBI" id="CHEBI:29105"/>
    </ligand>
</feature>
<dbReference type="InterPro" id="IPR002616">
    <property type="entry name" value="tRNA_ribo_trans-like"/>
</dbReference>
<dbReference type="InterPro" id="IPR050852">
    <property type="entry name" value="Queuine_tRNA-ribosyltrfase"/>
</dbReference>
<feature type="binding site" evidence="5">
    <location>
        <position position="362"/>
    </location>
    <ligand>
        <name>Zn(2+)</name>
        <dbReference type="ChEBI" id="CHEBI:29105"/>
    </ligand>
</feature>
<dbReference type="GeneID" id="117235141"/>
<feature type="domain" description="tRNA-guanine(15) transglycosylase-like" evidence="6">
    <location>
        <begin position="18"/>
        <end position="391"/>
    </location>
</feature>
<dbReference type="SUPFAM" id="SSF51713">
    <property type="entry name" value="tRNA-guanine transglycosylase"/>
    <property type="match status" value="1"/>
</dbReference>